<reference evidence="4" key="1">
    <citation type="submission" date="2018-01" db="EMBL/GenBank/DDBJ databases">
        <authorList>
            <person name="Regsiter A."/>
            <person name="William W."/>
        </authorList>
    </citation>
    <scope>NUCLEOTIDE SEQUENCE</scope>
    <source>
        <strain evidence="4">TRIP AH-1</strain>
    </source>
</reference>
<evidence type="ECO:0000256" key="1">
    <source>
        <dbReference type="ARBA" id="ARBA00022553"/>
    </source>
</evidence>
<dbReference type="GO" id="GO:0016301">
    <property type="term" value="F:kinase activity"/>
    <property type="evidence" value="ECO:0007669"/>
    <property type="project" value="UniProtKB-KW"/>
</dbReference>
<dbReference type="Pfam" id="PF00072">
    <property type="entry name" value="Response_reg"/>
    <property type="match status" value="1"/>
</dbReference>
<sequence>MTKVLIIDDEEAIRFVFHRFLTDAGYEVSLAGHEIDARKFLSSHRFDVAVVDRLLPGGSSGLALKEEINRTQPECEVIMMSGLPIFELAAEASCEEGQTYLTKPVKKDVIIQAVKEAAEKSKTKRLM</sequence>
<dbReference type="GO" id="GO:0000160">
    <property type="term" value="P:phosphorelay signal transduction system"/>
    <property type="evidence" value="ECO:0007669"/>
    <property type="project" value="InterPro"/>
</dbReference>
<dbReference type="PANTHER" id="PTHR44591">
    <property type="entry name" value="STRESS RESPONSE REGULATOR PROTEIN 1"/>
    <property type="match status" value="1"/>
</dbReference>
<keyword evidence="1 2" id="KW-0597">Phosphoprotein</keyword>
<evidence type="ECO:0000313" key="4">
    <source>
        <dbReference type="EMBL" id="SPD74024.1"/>
    </source>
</evidence>
<accession>A0A445MWW1</accession>
<name>A0A445MWW1_9BACT</name>
<feature type="domain" description="Response regulatory" evidence="3">
    <location>
        <begin position="3"/>
        <end position="118"/>
    </location>
</feature>
<protein>
    <submittedName>
        <fullName evidence="4">Response regulator receiver domain protein,histidine kinase</fullName>
    </submittedName>
</protein>
<dbReference type="Gene3D" id="3.40.50.2300">
    <property type="match status" value="1"/>
</dbReference>
<evidence type="ECO:0000259" key="3">
    <source>
        <dbReference type="PROSITE" id="PS50110"/>
    </source>
</evidence>
<dbReference type="PROSITE" id="PS50110">
    <property type="entry name" value="RESPONSE_REGULATORY"/>
    <property type="match status" value="1"/>
</dbReference>
<organism evidence="4">
    <name type="scientific">uncultured Desulfobacterium sp</name>
    <dbReference type="NCBI Taxonomy" id="201089"/>
    <lineage>
        <taxon>Bacteria</taxon>
        <taxon>Pseudomonadati</taxon>
        <taxon>Thermodesulfobacteriota</taxon>
        <taxon>Desulfobacteria</taxon>
        <taxon>Desulfobacterales</taxon>
        <taxon>Desulfobacteriaceae</taxon>
        <taxon>Desulfobacterium</taxon>
        <taxon>environmental samples</taxon>
    </lineage>
</organism>
<dbReference type="AlphaFoldDB" id="A0A445MWW1"/>
<dbReference type="SMART" id="SM00448">
    <property type="entry name" value="REC"/>
    <property type="match status" value="1"/>
</dbReference>
<evidence type="ECO:0000256" key="2">
    <source>
        <dbReference type="PROSITE-ProRule" id="PRU00169"/>
    </source>
</evidence>
<dbReference type="PANTHER" id="PTHR44591:SF3">
    <property type="entry name" value="RESPONSE REGULATORY DOMAIN-CONTAINING PROTEIN"/>
    <property type="match status" value="1"/>
</dbReference>
<keyword evidence="4" id="KW-0808">Transferase</keyword>
<feature type="modified residue" description="4-aspartylphosphate" evidence="2">
    <location>
        <position position="52"/>
    </location>
</feature>
<dbReference type="InterPro" id="IPR001789">
    <property type="entry name" value="Sig_transdc_resp-reg_receiver"/>
</dbReference>
<dbReference type="EMBL" id="OJIN01000117">
    <property type="protein sequence ID" value="SPD74024.1"/>
    <property type="molecule type" value="Genomic_DNA"/>
</dbReference>
<keyword evidence="4" id="KW-0418">Kinase</keyword>
<proteinExistence type="predicted"/>
<dbReference type="SUPFAM" id="SSF52172">
    <property type="entry name" value="CheY-like"/>
    <property type="match status" value="1"/>
</dbReference>
<dbReference type="InterPro" id="IPR050595">
    <property type="entry name" value="Bact_response_regulator"/>
</dbReference>
<dbReference type="InterPro" id="IPR011006">
    <property type="entry name" value="CheY-like_superfamily"/>
</dbReference>
<gene>
    <name evidence="4" type="ORF">PITCH_A2030168</name>
</gene>